<reference evidence="3" key="1">
    <citation type="submission" date="2013-06" db="EMBL/GenBank/DDBJ databases">
        <authorList>
            <person name="Zhao Q."/>
        </authorList>
    </citation>
    <scope>NUCLEOTIDE SEQUENCE</scope>
    <source>
        <strain evidence="3">cv. W1943</strain>
    </source>
</reference>
<dbReference type="EnsemblPlants" id="ORUFI10G07960.1">
    <property type="protein sequence ID" value="ORUFI10G07960.1"/>
    <property type="gene ID" value="ORUFI10G07960"/>
</dbReference>
<protein>
    <submittedName>
        <fullName evidence="2">Uncharacterized protein</fullName>
    </submittedName>
</protein>
<evidence type="ECO:0000256" key="1">
    <source>
        <dbReference type="SAM" id="MobiDB-lite"/>
    </source>
</evidence>
<feature type="region of interest" description="Disordered" evidence="1">
    <location>
        <begin position="109"/>
        <end position="137"/>
    </location>
</feature>
<sequence length="191" mass="22108">MDANGSPVEGRFVFGDITNRLNVRQTTPCNEVENKKGETSSKKREYRARKKVEANNPYHEVPIPDKHIAERNIKQREYRARKNSVIEDAHNPITPAKPTEPTACVSVNHETGNSQPTKMSNEQREERNRKQHEYRKWKRDEMNNVDINGVTQEETIHVQDAKVHIPDDTYVEFDSGLFEPPLIDFVDEGEL</sequence>
<feature type="compositionally biased region" description="Basic and acidic residues" evidence="1">
    <location>
        <begin position="32"/>
        <end position="43"/>
    </location>
</feature>
<dbReference type="AlphaFoldDB" id="A0A0E0QY73"/>
<dbReference type="STRING" id="4529.A0A0E0QY73"/>
<dbReference type="HOGENOM" id="CLU_067211_0_0_1"/>
<evidence type="ECO:0000313" key="3">
    <source>
        <dbReference type="Proteomes" id="UP000008022"/>
    </source>
</evidence>
<evidence type="ECO:0000313" key="2">
    <source>
        <dbReference type="EnsemblPlants" id="ORUFI10G07960.1"/>
    </source>
</evidence>
<name>A0A0E0QY73_ORYRU</name>
<dbReference type="Gramene" id="ORUFI10G07960.1">
    <property type="protein sequence ID" value="ORUFI10G07960.1"/>
    <property type="gene ID" value="ORUFI10G07960"/>
</dbReference>
<proteinExistence type="predicted"/>
<reference evidence="2" key="2">
    <citation type="submission" date="2015-06" db="UniProtKB">
        <authorList>
            <consortium name="EnsemblPlants"/>
        </authorList>
    </citation>
    <scope>IDENTIFICATION</scope>
</reference>
<keyword evidence="3" id="KW-1185">Reference proteome</keyword>
<feature type="compositionally biased region" description="Polar residues" evidence="1">
    <location>
        <begin position="109"/>
        <end position="120"/>
    </location>
</feature>
<organism evidence="2 3">
    <name type="scientific">Oryza rufipogon</name>
    <name type="common">Brownbeard rice</name>
    <name type="synonym">Asian wild rice</name>
    <dbReference type="NCBI Taxonomy" id="4529"/>
    <lineage>
        <taxon>Eukaryota</taxon>
        <taxon>Viridiplantae</taxon>
        <taxon>Streptophyta</taxon>
        <taxon>Embryophyta</taxon>
        <taxon>Tracheophyta</taxon>
        <taxon>Spermatophyta</taxon>
        <taxon>Magnoliopsida</taxon>
        <taxon>Liliopsida</taxon>
        <taxon>Poales</taxon>
        <taxon>Poaceae</taxon>
        <taxon>BOP clade</taxon>
        <taxon>Oryzoideae</taxon>
        <taxon>Oryzeae</taxon>
        <taxon>Oryzinae</taxon>
        <taxon>Oryza</taxon>
    </lineage>
</organism>
<dbReference type="Proteomes" id="UP000008022">
    <property type="component" value="Unassembled WGS sequence"/>
</dbReference>
<feature type="region of interest" description="Disordered" evidence="1">
    <location>
        <begin position="28"/>
        <end position="61"/>
    </location>
</feature>
<accession>A0A0E0QY73</accession>